<gene>
    <name evidence="5" type="ORF">DLK05_06120</name>
</gene>
<comment type="caution">
    <text evidence="5">The sequence shown here is derived from an EMBL/GenBank/DDBJ whole genome shotgun (WGS) entry which is preliminary data.</text>
</comment>
<name>A0A434AX07_9BACT</name>
<evidence type="ECO:0000256" key="1">
    <source>
        <dbReference type="ARBA" id="ARBA00005189"/>
    </source>
</evidence>
<dbReference type="SUPFAM" id="SSF69593">
    <property type="entry name" value="Glycerol-3-phosphate (1)-acyltransferase"/>
    <property type="match status" value="1"/>
</dbReference>
<dbReference type="AlphaFoldDB" id="A0A434AX07"/>
<sequence>MKAKISSLIMKLFGWKYIGDIPTVKKAVIIAVPHTSNLDFVWGKLAFVSYNVQTTILMKKEMFVFPLKYLLKSWGAIPVNRSQKESMTDQLAEEFSRRDSLYLSIAPEGTRRHRSEWKRGFYYIALKANVPIYLGEINYQDKTITCGTAFYPTGDVEKDMQKIKSNYIHSKPKHADKFSAGIKDN</sequence>
<dbReference type="PANTHER" id="PTHR10434">
    <property type="entry name" value="1-ACYL-SN-GLYCEROL-3-PHOSPHATE ACYLTRANSFERASE"/>
    <property type="match status" value="1"/>
</dbReference>
<organism evidence="5 6">
    <name type="scientific">Ancylomarina longa</name>
    <dbReference type="NCBI Taxonomy" id="2487017"/>
    <lineage>
        <taxon>Bacteria</taxon>
        <taxon>Pseudomonadati</taxon>
        <taxon>Bacteroidota</taxon>
        <taxon>Bacteroidia</taxon>
        <taxon>Marinilabiliales</taxon>
        <taxon>Marinifilaceae</taxon>
        <taxon>Ancylomarina</taxon>
    </lineage>
</organism>
<keyword evidence="2 5" id="KW-0808">Transferase</keyword>
<reference evidence="5 6" key="1">
    <citation type="submission" date="2018-11" db="EMBL/GenBank/DDBJ databases">
        <title>Parancylomarina longa gen. nov., sp. nov., isolated from sediments of southern Okinawa.</title>
        <authorList>
            <person name="Fu T."/>
        </authorList>
    </citation>
    <scope>NUCLEOTIDE SEQUENCE [LARGE SCALE GENOMIC DNA]</scope>
    <source>
        <strain evidence="5 6">T3-2 S1-C</strain>
    </source>
</reference>
<keyword evidence="6" id="KW-1185">Reference proteome</keyword>
<protein>
    <submittedName>
        <fullName evidence="5">Glycerol acyltransferase</fullName>
    </submittedName>
</protein>
<keyword evidence="3 5" id="KW-0012">Acyltransferase</keyword>
<feature type="domain" description="Phospholipid/glycerol acyltransferase" evidence="4">
    <location>
        <begin position="28"/>
        <end position="140"/>
    </location>
</feature>
<dbReference type="Proteomes" id="UP000282985">
    <property type="component" value="Unassembled WGS sequence"/>
</dbReference>
<dbReference type="RefSeq" id="WP_127343103.1">
    <property type="nucleotide sequence ID" value="NZ_RJJX01000005.1"/>
</dbReference>
<dbReference type="GO" id="GO:0006654">
    <property type="term" value="P:phosphatidic acid biosynthetic process"/>
    <property type="evidence" value="ECO:0007669"/>
    <property type="project" value="TreeGrafter"/>
</dbReference>
<dbReference type="InterPro" id="IPR002123">
    <property type="entry name" value="Plipid/glycerol_acylTrfase"/>
</dbReference>
<dbReference type="Pfam" id="PF01553">
    <property type="entry name" value="Acyltransferase"/>
    <property type="match status" value="1"/>
</dbReference>
<evidence type="ECO:0000259" key="4">
    <source>
        <dbReference type="SMART" id="SM00563"/>
    </source>
</evidence>
<evidence type="ECO:0000313" key="5">
    <source>
        <dbReference type="EMBL" id="RUT79051.1"/>
    </source>
</evidence>
<dbReference type="EMBL" id="RJJX01000005">
    <property type="protein sequence ID" value="RUT79051.1"/>
    <property type="molecule type" value="Genomic_DNA"/>
</dbReference>
<dbReference type="PANTHER" id="PTHR10434:SF9">
    <property type="entry name" value="PHOSPHOLIPID_GLYCEROL ACYLTRANSFERASE DOMAIN-CONTAINING PROTEIN"/>
    <property type="match status" value="1"/>
</dbReference>
<accession>A0A434AX07</accession>
<dbReference type="OrthoDB" id="9796839at2"/>
<dbReference type="GO" id="GO:0003841">
    <property type="term" value="F:1-acylglycerol-3-phosphate O-acyltransferase activity"/>
    <property type="evidence" value="ECO:0007669"/>
    <property type="project" value="TreeGrafter"/>
</dbReference>
<comment type="pathway">
    <text evidence="1">Lipid metabolism.</text>
</comment>
<evidence type="ECO:0000256" key="2">
    <source>
        <dbReference type="ARBA" id="ARBA00022679"/>
    </source>
</evidence>
<evidence type="ECO:0000313" key="6">
    <source>
        <dbReference type="Proteomes" id="UP000282985"/>
    </source>
</evidence>
<dbReference type="SMART" id="SM00563">
    <property type="entry name" value="PlsC"/>
    <property type="match status" value="1"/>
</dbReference>
<proteinExistence type="predicted"/>
<evidence type="ECO:0000256" key="3">
    <source>
        <dbReference type="ARBA" id="ARBA00023315"/>
    </source>
</evidence>